<organism evidence="8 9">
    <name type="scientific">Tilletia horrida</name>
    <dbReference type="NCBI Taxonomy" id="155126"/>
    <lineage>
        <taxon>Eukaryota</taxon>
        <taxon>Fungi</taxon>
        <taxon>Dikarya</taxon>
        <taxon>Basidiomycota</taxon>
        <taxon>Ustilaginomycotina</taxon>
        <taxon>Exobasidiomycetes</taxon>
        <taxon>Tilletiales</taxon>
        <taxon>Tilletiaceae</taxon>
        <taxon>Tilletia</taxon>
    </lineage>
</organism>
<dbReference type="InterPro" id="IPR015943">
    <property type="entry name" value="WD40/YVTN_repeat-like_dom_sf"/>
</dbReference>
<accession>A0AAN6GEX9</accession>
<keyword evidence="4" id="KW-0677">Repeat</keyword>
<name>A0AAN6GEX9_9BASI</name>
<keyword evidence="3" id="KW-0853">WD repeat</keyword>
<protein>
    <submittedName>
        <fullName evidence="8">U3 snoRNP protein</fullName>
    </submittedName>
</protein>
<evidence type="ECO:0000256" key="6">
    <source>
        <dbReference type="ARBA" id="ARBA00025767"/>
    </source>
</evidence>
<evidence type="ECO:0000256" key="3">
    <source>
        <dbReference type="ARBA" id="ARBA00022574"/>
    </source>
</evidence>
<feature type="compositionally biased region" description="Acidic residues" evidence="7">
    <location>
        <begin position="79"/>
        <end position="94"/>
    </location>
</feature>
<dbReference type="PANTHER" id="PTHR18359">
    <property type="entry name" value="WD-REPEAT PROTEIN-RELATED"/>
    <property type="match status" value="1"/>
</dbReference>
<comment type="similarity">
    <text evidence="6">Belongs to the WD repeat UTP18 family.</text>
</comment>
<sequence length="684" mass="72957">MGSKRKAQDGSGGASNSRPRGGGGGGGGGRPRLSVDALQQQEDDLVVSLFGGISNSNKRAKTSGAAVNSSKKGKKAEAGADEEDEEGEGAESDDPWTGLEHVENDQLFSIDAAGASEDEEDDDDDSSEIDYEAEEYDAEATDAEEEEDEEEDEDARGRATSKQPSTARRRSAWTDPDDAQLVVALAGANARAADGSFVGTKRLRKLRQHADETEVNGLEYEARLRKIFEKLHPRPAWAARSKKTDVDYSVAAPPASKDTLLLSDLLSRDSGLVARATGTGASSTRGRLQPDSLEVERLRNANEAQGRDDDAAIESLGFHPTSNANILMSATRNRKIRLFQIDGKANPLLHTISLPDLTLQTALFHPLGTTAFFAGARPFFYTHDFITGNTTRSLPWRGSVDGAYDGSEAERDLSFARFQPLHGVGNLLAIGGKRGTVHLLDWGNSANSTSGTSGRGSLVGSLRMNAPLVGMAWDPSDSVGGRRLVTLSKEGRAHVWDVRNMRCEAARVDLGLYAPKGLEVSPTAISPADTSTGTGASHAWIVGSDSGIVSVYDDKFAAVETAGADMSGSTSVGSGTGAKVVEAPASFTSRETMSSRKTVENLTTAITTMRFNHDGQVCAVASRNKKDALKMVHTSTLRIFPNWPTSGTPLHHVTALDFSRRGEYAAIGNSKGRVLLYELKHYAS</sequence>
<dbReference type="SMART" id="SM00320">
    <property type="entry name" value="WD40"/>
    <property type="match status" value="4"/>
</dbReference>
<dbReference type="SUPFAM" id="SSF50978">
    <property type="entry name" value="WD40 repeat-like"/>
    <property type="match status" value="1"/>
</dbReference>
<dbReference type="GO" id="GO:0006364">
    <property type="term" value="P:rRNA processing"/>
    <property type="evidence" value="ECO:0007669"/>
    <property type="project" value="UniProtKB-KW"/>
</dbReference>
<evidence type="ECO:0000256" key="4">
    <source>
        <dbReference type="ARBA" id="ARBA00022737"/>
    </source>
</evidence>
<dbReference type="PANTHER" id="PTHR18359:SF0">
    <property type="entry name" value="U3 SMALL NUCLEOLAR RNA-ASSOCIATED PROTEIN 18 HOMOLOG"/>
    <property type="match status" value="1"/>
</dbReference>
<dbReference type="Gene3D" id="2.130.10.10">
    <property type="entry name" value="YVTN repeat-like/Quinoprotein amine dehydrogenase"/>
    <property type="match status" value="1"/>
</dbReference>
<evidence type="ECO:0000313" key="8">
    <source>
        <dbReference type="EMBL" id="KAK0537807.1"/>
    </source>
</evidence>
<evidence type="ECO:0000313" key="9">
    <source>
        <dbReference type="Proteomes" id="UP001176521"/>
    </source>
</evidence>
<keyword evidence="2" id="KW-0698">rRNA processing</keyword>
<evidence type="ECO:0000256" key="1">
    <source>
        <dbReference type="ARBA" id="ARBA00004604"/>
    </source>
</evidence>
<evidence type="ECO:0000256" key="5">
    <source>
        <dbReference type="ARBA" id="ARBA00023242"/>
    </source>
</evidence>
<dbReference type="AlphaFoldDB" id="A0AAN6GEX9"/>
<dbReference type="GO" id="GO:0032040">
    <property type="term" value="C:small-subunit processome"/>
    <property type="evidence" value="ECO:0007669"/>
    <property type="project" value="TreeGrafter"/>
</dbReference>
<comment type="caution">
    <text evidence="8">The sequence shown here is derived from an EMBL/GenBank/DDBJ whole genome shotgun (WGS) entry which is preliminary data.</text>
</comment>
<feature type="compositionally biased region" description="Acidic residues" evidence="7">
    <location>
        <begin position="116"/>
        <end position="154"/>
    </location>
</feature>
<keyword evidence="5" id="KW-0539">Nucleus</keyword>
<keyword evidence="9" id="KW-1185">Reference proteome</keyword>
<feature type="compositionally biased region" description="Gly residues" evidence="7">
    <location>
        <begin position="20"/>
        <end position="30"/>
    </location>
</feature>
<comment type="subcellular location">
    <subcellularLocation>
        <location evidence="1">Nucleus</location>
        <location evidence="1">Nucleolus</location>
    </subcellularLocation>
</comment>
<gene>
    <name evidence="8" type="primary">UTP18</name>
    <name evidence="8" type="ORF">OC842_001498</name>
</gene>
<dbReference type="InterPro" id="IPR036322">
    <property type="entry name" value="WD40_repeat_dom_sf"/>
</dbReference>
<proteinExistence type="inferred from homology"/>
<dbReference type="EMBL" id="JAPDMQ010000054">
    <property type="protein sequence ID" value="KAK0537807.1"/>
    <property type="molecule type" value="Genomic_DNA"/>
</dbReference>
<evidence type="ECO:0000256" key="2">
    <source>
        <dbReference type="ARBA" id="ARBA00022552"/>
    </source>
</evidence>
<reference evidence="8" key="1">
    <citation type="journal article" date="2023" name="PhytoFront">
        <title>Draft Genome Resources of Seven Strains of Tilletia horrida, Causal Agent of Kernel Smut of Rice.</title>
        <authorList>
            <person name="Khanal S."/>
            <person name="Antony Babu S."/>
            <person name="Zhou X.G."/>
        </authorList>
    </citation>
    <scope>NUCLEOTIDE SEQUENCE</scope>
    <source>
        <strain evidence="8">TX3</strain>
    </source>
</reference>
<dbReference type="InterPro" id="IPR045161">
    <property type="entry name" value="Utp18"/>
</dbReference>
<dbReference type="InterPro" id="IPR001680">
    <property type="entry name" value="WD40_rpt"/>
</dbReference>
<dbReference type="Proteomes" id="UP001176521">
    <property type="component" value="Unassembled WGS sequence"/>
</dbReference>
<feature type="region of interest" description="Disordered" evidence="7">
    <location>
        <begin position="1"/>
        <end position="174"/>
    </location>
</feature>
<evidence type="ECO:0000256" key="7">
    <source>
        <dbReference type="SAM" id="MobiDB-lite"/>
    </source>
</evidence>
<dbReference type="GO" id="GO:0034388">
    <property type="term" value="C:Pwp2p-containing subcomplex of 90S preribosome"/>
    <property type="evidence" value="ECO:0007669"/>
    <property type="project" value="TreeGrafter"/>
</dbReference>